<feature type="transmembrane region" description="Helical" evidence="9">
    <location>
        <begin position="423"/>
        <end position="445"/>
    </location>
</feature>
<keyword evidence="7 9" id="KW-0472">Membrane</keyword>
<keyword evidence="2" id="KW-1003">Cell membrane</keyword>
<feature type="transmembrane region" description="Helical" evidence="9">
    <location>
        <begin position="517"/>
        <end position="536"/>
    </location>
</feature>
<evidence type="ECO:0000256" key="1">
    <source>
        <dbReference type="ARBA" id="ARBA00004651"/>
    </source>
</evidence>
<evidence type="ECO:0000256" key="5">
    <source>
        <dbReference type="ARBA" id="ARBA00022692"/>
    </source>
</evidence>
<dbReference type="GO" id="GO:0016763">
    <property type="term" value="F:pentosyltransferase activity"/>
    <property type="evidence" value="ECO:0007669"/>
    <property type="project" value="TreeGrafter"/>
</dbReference>
<dbReference type="Proteomes" id="UP000230790">
    <property type="component" value="Unassembled WGS sequence"/>
</dbReference>
<evidence type="ECO:0000313" key="12">
    <source>
        <dbReference type="Proteomes" id="UP000230790"/>
    </source>
</evidence>
<feature type="region of interest" description="Disordered" evidence="8">
    <location>
        <begin position="1"/>
        <end position="28"/>
    </location>
</feature>
<dbReference type="Pfam" id="PF13231">
    <property type="entry name" value="PMT_2"/>
    <property type="match status" value="1"/>
</dbReference>
<dbReference type="GO" id="GO:0009103">
    <property type="term" value="P:lipopolysaccharide biosynthetic process"/>
    <property type="evidence" value="ECO:0007669"/>
    <property type="project" value="UniProtKB-ARBA"/>
</dbReference>
<feature type="transmembrane region" description="Helical" evidence="9">
    <location>
        <begin position="477"/>
        <end position="496"/>
    </location>
</feature>
<evidence type="ECO:0000256" key="7">
    <source>
        <dbReference type="ARBA" id="ARBA00023136"/>
    </source>
</evidence>
<feature type="transmembrane region" description="Helical" evidence="9">
    <location>
        <begin position="452"/>
        <end position="471"/>
    </location>
</feature>
<dbReference type="EMBL" id="PGTN01000116">
    <property type="protein sequence ID" value="PJF46644.1"/>
    <property type="molecule type" value="Genomic_DNA"/>
</dbReference>
<dbReference type="GO" id="GO:0005886">
    <property type="term" value="C:plasma membrane"/>
    <property type="evidence" value="ECO:0007669"/>
    <property type="project" value="UniProtKB-SubCell"/>
</dbReference>
<organism evidence="11 12">
    <name type="scientific">Candidatus Thermofonsia Clade 3 bacterium</name>
    <dbReference type="NCBI Taxonomy" id="2364212"/>
    <lineage>
        <taxon>Bacteria</taxon>
        <taxon>Bacillati</taxon>
        <taxon>Chloroflexota</taxon>
        <taxon>Candidatus Thermofontia</taxon>
        <taxon>Candidatus Thermofonsia Clade 3</taxon>
    </lineage>
</organism>
<dbReference type="PANTHER" id="PTHR33908:SF11">
    <property type="entry name" value="MEMBRANE PROTEIN"/>
    <property type="match status" value="1"/>
</dbReference>
<sequence>MQHHFPFQRAQRVLRPAQRAADKHGGQHRRIQHLRLWVGLKGIAAVEAFLDHRETPGSKLPIGQLPVGKELQGEIALLKSQPIRWRGREDAPEEQRPEQRKDDERRGRLQPAAHAMRGDDHESATGLSILIGVSPKARTRIVAGALALLSILIGREIFLRLIAPAPPLNFDEAAHSLPGYYMLRDILALDLRALWGDFHIQTLWPPGFSLLQAPFLGILGRSDESARLFAYIMLVATALMACAIAYQINPELAALAGLASGLIALSAPGWLFVSSWAMQETPVAFVVFVAFWCFLQALRTRRTRWFFLTGCALYFAFLTKFNYAAFAIAAVGIVDLGERLRLIRAKNNERVQARPFSILNSQFSILALYAPLVAGIVFWFFGGTDIVPTEVKWRDFRFFVTNEDSGYPFWSSENLLFYVRTTLYWLMPSPLLAGAAVLGAAWAVARIRHPGITLLAVFFALGFALATLHPLKADRYITPLFPSLWLLTGLGFAELVKAIRDWRLGIVGHASHSPISNLPSLISILALCAVASWSWLTWLPRLQPVWAGRLADDLRAAAHQIVRWQQADRPVLIIGTFGELSPPLFEWRLRPLPAFANTPHPIQYDAPPVEGPNDIARVQRWLDENPGAQVTLIRVDESSPLYQTDDMRNKNAWRQRIVRAFAEVRSHQLVNEVAYPNSGLTISYYLPG</sequence>
<feature type="compositionally biased region" description="Basic and acidic residues" evidence="8">
    <location>
        <begin position="86"/>
        <end position="107"/>
    </location>
</feature>
<comment type="subcellular location">
    <subcellularLocation>
        <location evidence="1">Cell membrane</location>
        <topology evidence="1">Multi-pass membrane protein</topology>
    </subcellularLocation>
</comment>
<proteinExistence type="predicted"/>
<evidence type="ECO:0000256" key="8">
    <source>
        <dbReference type="SAM" id="MobiDB-lite"/>
    </source>
</evidence>
<evidence type="ECO:0000256" key="9">
    <source>
        <dbReference type="SAM" id="Phobius"/>
    </source>
</evidence>
<evidence type="ECO:0000256" key="6">
    <source>
        <dbReference type="ARBA" id="ARBA00022989"/>
    </source>
</evidence>
<feature type="region of interest" description="Disordered" evidence="8">
    <location>
        <begin position="86"/>
        <end position="121"/>
    </location>
</feature>
<dbReference type="InterPro" id="IPR050297">
    <property type="entry name" value="LipidA_mod_glycosyltrf_83"/>
</dbReference>
<feature type="transmembrane region" description="Helical" evidence="9">
    <location>
        <begin position="203"/>
        <end position="221"/>
    </location>
</feature>
<feature type="transmembrane region" description="Helical" evidence="9">
    <location>
        <begin position="305"/>
        <end position="337"/>
    </location>
</feature>
<feature type="transmembrane region" description="Helical" evidence="9">
    <location>
        <begin position="252"/>
        <end position="273"/>
    </location>
</feature>
<feature type="transmembrane region" description="Helical" evidence="9">
    <location>
        <begin position="358"/>
        <end position="381"/>
    </location>
</feature>
<dbReference type="PANTHER" id="PTHR33908">
    <property type="entry name" value="MANNOSYLTRANSFERASE YKCB-RELATED"/>
    <property type="match status" value="1"/>
</dbReference>
<dbReference type="InterPro" id="IPR038731">
    <property type="entry name" value="RgtA/B/C-like"/>
</dbReference>
<evidence type="ECO:0000256" key="4">
    <source>
        <dbReference type="ARBA" id="ARBA00022679"/>
    </source>
</evidence>
<gene>
    <name evidence="11" type="ORF">CUN48_12745</name>
</gene>
<keyword evidence="3" id="KW-0328">Glycosyltransferase</keyword>
<evidence type="ECO:0000256" key="2">
    <source>
        <dbReference type="ARBA" id="ARBA00022475"/>
    </source>
</evidence>
<name>A0A2M8QA31_9CHLR</name>
<keyword evidence="5 9" id="KW-0812">Transmembrane</keyword>
<comment type="caution">
    <text evidence="11">The sequence shown here is derived from an EMBL/GenBank/DDBJ whole genome shotgun (WGS) entry which is preliminary data.</text>
</comment>
<keyword evidence="6 9" id="KW-1133">Transmembrane helix</keyword>
<feature type="transmembrane region" description="Helical" evidence="9">
    <location>
        <begin position="141"/>
        <end position="163"/>
    </location>
</feature>
<accession>A0A2M8QA31</accession>
<protein>
    <recommendedName>
        <fullName evidence="10">Glycosyltransferase RgtA/B/C/D-like domain-containing protein</fullName>
    </recommendedName>
</protein>
<evidence type="ECO:0000256" key="3">
    <source>
        <dbReference type="ARBA" id="ARBA00022676"/>
    </source>
</evidence>
<keyword evidence="4" id="KW-0808">Transferase</keyword>
<dbReference type="AlphaFoldDB" id="A0A2M8QA31"/>
<evidence type="ECO:0000259" key="10">
    <source>
        <dbReference type="Pfam" id="PF13231"/>
    </source>
</evidence>
<feature type="transmembrane region" description="Helical" evidence="9">
    <location>
        <begin position="228"/>
        <end position="246"/>
    </location>
</feature>
<feature type="transmembrane region" description="Helical" evidence="9">
    <location>
        <begin position="282"/>
        <end position="299"/>
    </location>
</feature>
<reference evidence="11 12" key="1">
    <citation type="submission" date="2017-11" db="EMBL/GenBank/DDBJ databases">
        <title>Evolution of Phototrophy in the Chloroflexi Phylum Driven by Horizontal Gene Transfer.</title>
        <authorList>
            <person name="Ward L.M."/>
            <person name="Hemp J."/>
            <person name="Shih P.M."/>
            <person name="Mcglynn S.E."/>
            <person name="Fischer W."/>
        </authorList>
    </citation>
    <scope>NUCLEOTIDE SEQUENCE [LARGE SCALE GENOMIC DNA]</scope>
    <source>
        <strain evidence="11">JP3_7</strain>
    </source>
</reference>
<evidence type="ECO:0000313" key="11">
    <source>
        <dbReference type="EMBL" id="PJF46644.1"/>
    </source>
</evidence>
<feature type="domain" description="Glycosyltransferase RgtA/B/C/D-like" evidence="10">
    <location>
        <begin position="205"/>
        <end position="332"/>
    </location>
</feature>